<name>A0A9D3ZTM2_9ROSI</name>
<dbReference type="InterPro" id="IPR032675">
    <property type="entry name" value="LRR_dom_sf"/>
</dbReference>
<evidence type="ECO:0000256" key="3">
    <source>
        <dbReference type="ARBA" id="ARBA00022821"/>
    </source>
</evidence>
<dbReference type="InterPro" id="IPR041118">
    <property type="entry name" value="Rx_N"/>
</dbReference>
<dbReference type="PANTHER" id="PTHR36766:SF51">
    <property type="entry name" value="DISEASE RESISTANCE RPP13-LIKE PROTEIN 1"/>
    <property type="match status" value="1"/>
</dbReference>
<dbReference type="GO" id="GO:0005524">
    <property type="term" value="F:ATP binding"/>
    <property type="evidence" value="ECO:0007669"/>
    <property type="project" value="UniProtKB-KW"/>
</dbReference>
<dbReference type="InterPro" id="IPR058922">
    <property type="entry name" value="WHD_DRP"/>
</dbReference>
<dbReference type="GO" id="GO:0006952">
    <property type="term" value="P:defense response"/>
    <property type="evidence" value="ECO:0007669"/>
    <property type="project" value="UniProtKB-KW"/>
</dbReference>
<dbReference type="Pfam" id="PF00931">
    <property type="entry name" value="NB-ARC"/>
    <property type="match status" value="1"/>
</dbReference>
<feature type="domain" description="NB-ARC" evidence="5">
    <location>
        <begin position="186"/>
        <end position="345"/>
    </location>
</feature>
<keyword evidence="3" id="KW-0611">Plant defense</keyword>
<feature type="domain" description="Disease resistance R13L4/SHOC-2-like LRR" evidence="8">
    <location>
        <begin position="569"/>
        <end position="926"/>
    </location>
</feature>
<sequence length="1318" mass="149302">MAMVGEAFLSASIEVLLDRIVSGDVLRLIKGKKLEPVLLKKLKPTLMSVKAVLDDAENKQITNPSVKSWTDELKDAVYDAEDLLDEISTEALWNKIEPQYRTTAMKKVSSFFSSSNPFKDGMQSKLEEILGRLDYLLNQKQILGLKENYKGEKAFQRTPATSLVDESDVYGRDDGKEEIMKLLDPQNLSENQIAVIPIVGMGGLGKTTLAQLIYNDPRVDKWFDRKAWVCVSEEFDAFKVTKTILEEIKCSCDGNQNLNQLQLKLKEQLSGKKFLIILDDVWNKNYFHWKELASPFTSGAKNSKIILTTRDENVAAIMRNVPTYRLDVLSDDDCWKLFAKHAFDGSSPTKHPDLVAIGEAIVKRCGGLPLAAKALGGFLRCKPDADEWKKILHSNFWDIPNDATNILPALTLSYHYLPSHLKRCFAYCSIFPKDYEFEKEELIQLWMAEGLLELPKDNGDDLEERGTEYFKDLRLRSFFQQSKGNKSCFVMHDLISDLAKSVTGEFICRLEGGGGGSCVITERTRHLSNVQEEYDVRQKFQSLAKAKGLRTFFNVTSYIFGPYVSNVLMHDLTVKSSLQVLSLVGYININNLPEDIGNLKHLRNLNLSRTKIKKLPNSLCTLYNLQALKLRGCSDLDELPRDMERLINMLYLDIKGTKLARMPEGIGRLKNLRILTDFLLSCQTGSSINELGKLKHLRERLSISGLKNVARAMDAKDANLKDKGDLKGLELIWREDNDSDGDSRHDREVLEQLKPHTNLEGLELIWCEDNDTDGDSRHDREVLEQLKPHTNLEHLVIRSYKDIIFSEWVGHSSFSNIVSLWLHDYKFCISLPPLGQLSSLKSLSISGLNEVLIAGDEFYGNGQASTKPFQSLEMLSFENMAEWEEWYCWSDEAFPLLQELCIRDCPKLTKSLPKHLHCLERLEIVDCKKLGGLLLTAPSILELELQECKALQLEPLACGLQELDIRDSNMDDSVLEQMLQRCTLLEELSLGNCSEIRSLPEVRVPMTLKGFSINSCENLDYSNIFLYTSLESLGIQSSKCHGLESFSLGSFPMVKLVKIGGCEDLKFISAASEGAHHQHLNSLEIRFCQNLISFQIEDGLAVTNLTRLVLVGCESLKSLPEQMQSVFPSLELLGIDYCPEIEWVPKEGLPSRLKQIRIGRSDKLIESLIRKREWSLHTLPSLTSFYISYSEVEMECFPDEHLLPSSLTSLRISNLPNLKSLEYKGFQHLTSLCNLYISDCPNLQFMPPNMLPHSLSYLSIYNCPKLQSMPPNVLPPSLSHLKIQGCPLLKDHCEKDKGKDWSNISHIPVIEIDGQIIV</sequence>
<dbReference type="InterPro" id="IPR027417">
    <property type="entry name" value="P-loop_NTPase"/>
</dbReference>
<evidence type="ECO:0000259" key="8">
    <source>
        <dbReference type="Pfam" id="PF23598"/>
    </source>
</evidence>
<dbReference type="InterPro" id="IPR036388">
    <property type="entry name" value="WH-like_DNA-bd_sf"/>
</dbReference>
<proteinExistence type="predicted"/>
<dbReference type="Gene3D" id="3.40.50.300">
    <property type="entry name" value="P-loop containing nucleotide triphosphate hydrolases"/>
    <property type="match status" value="1"/>
</dbReference>
<keyword evidence="10" id="KW-1185">Reference proteome</keyword>
<dbReference type="PANTHER" id="PTHR36766">
    <property type="entry name" value="PLANT BROAD-SPECTRUM MILDEW RESISTANCE PROTEIN RPW8"/>
    <property type="match status" value="1"/>
</dbReference>
<dbReference type="PRINTS" id="PR00364">
    <property type="entry name" value="DISEASERSIST"/>
</dbReference>
<reference evidence="9 10" key="1">
    <citation type="journal article" date="2021" name="Plant Biotechnol. J.">
        <title>Multi-omics assisted identification of the key and species-specific regulatory components of drought-tolerant mechanisms in Gossypium stocksii.</title>
        <authorList>
            <person name="Yu D."/>
            <person name="Ke L."/>
            <person name="Zhang D."/>
            <person name="Wu Y."/>
            <person name="Sun Y."/>
            <person name="Mei J."/>
            <person name="Sun J."/>
            <person name="Sun Y."/>
        </authorList>
    </citation>
    <scope>NUCLEOTIDE SEQUENCE [LARGE SCALE GENOMIC DNA]</scope>
    <source>
        <strain evidence="10">cv. E1</strain>
        <tissue evidence="9">Leaf</tissue>
    </source>
</reference>
<evidence type="ECO:0000259" key="7">
    <source>
        <dbReference type="Pfam" id="PF23559"/>
    </source>
</evidence>
<dbReference type="InterPro" id="IPR002182">
    <property type="entry name" value="NB-ARC"/>
</dbReference>
<feature type="domain" description="Disease resistance N-terminal" evidence="6">
    <location>
        <begin position="11"/>
        <end position="101"/>
    </location>
</feature>
<evidence type="ECO:0000256" key="4">
    <source>
        <dbReference type="ARBA" id="ARBA00022840"/>
    </source>
</evidence>
<dbReference type="OrthoDB" id="1160433at2759"/>
<dbReference type="InterPro" id="IPR042197">
    <property type="entry name" value="Apaf_helical"/>
</dbReference>
<dbReference type="SUPFAM" id="SSF52058">
    <property type="entry name" value="L domain-like"/>
    <property type="match status" value="2"/>
</dbReference>
<keyword evidence="4" id="KW-0067">ATP-binding</keyword>
<dbReference type="InterPro" id="IPR055414">
    <property type="entry name" value="LRR_R13L4/SHOC2-like"/>
</dbReference>
<dbReference type="Gene3D" id="1.10.10.10">
    <property type="entry name" value="Winged helix-like DNA-binding domain superfamily/Winged helix DNA-binding domain"/>
    <property type="match status" value="1"/>
</dbReference>
<dbReference type="EMBL" id="JAIQCV010000009">
    <property type="protein sequence ID" value="KAH1064630.1"/>
    <property type="molecule type" value="Genomic_DNA"/>
</dbReference>
<keyword evidence="2" id="KW-0547">Nucleotide-binding</keyword>
<evidence type="ECO:0008006" key="11">
    <source>
        <dbReference type="Google" id="ProtNLM"/>
    </source>
</evidence>
<dbReference type="FunFam" id="1.10.10.10:FF:000322">
    <property type="entry name" value="Probable disease resistance protein At1g63360"/>
    <property type="match status" value="1"/>
</dbReference>
<keyword evidence="1" id="KW-0677">Repeat</keyword>
<comment type="caution">
    <text evidence="9">The sequence shown here is derived from an EMBL/GenBank/DDBJ whole genome shotgun (WGS) entry which is preliminary data.</text>
</comment>
<feature type="domain" description="Disease resistance protein winged helix" evidence="7">
    <location>
        <begin position="430"/>
        <end position="499"/>
    </location>
</feature>
<evidence type="ECO:0000256" key="1">
    <source>
        <dbReference type="ARBA" id="ARBA00022737"/>
    </source>
</evidence>
<dbReference type="Proteomes" id="UP000828251">
    <property type="component" value="Unassembled WGS sequence"/>
</dbReference>
<dbReference type="SUPFAM" id="SSF52540">
    <property type="entry name" value="P-loop containing nucleoside triphosphate hydrolases"/>
    <property type="match status" value="1"/>
</dbReference>
<accession>A0A9D3ZTM2</accession>
<evidence type="ECO:0000313" key="9">
    <source>
        <dbReference type="EMBL" id="KAH1064630.1"/>
    </source>
</evidence>
<evidence type="ECO:0000313" key="10">
    <source>
        <dbReference type="Proteomes" id="UP000828251"/>
    </source>
</evidence>
<evidence type="ECO:0000259" key="5">
    <source>
        <dbReference type="Pfam" id="PF00931"/>
    </source>
</evidence>
<dbReference type="Gene3D" id="1.20.5.4130">
    <property type="match status" value="1"/>
</dbReference>
<evidence type="ECO:0000256" key="2">
    <source>
        <dbReference type="ARBA" id="ARBA00022741"/>
    </source>
</evidence>
<gene>
    <name evidence="9" type="ORF">J1N35_029617</name>
</gene>
<dbReference type="Gene3D" id="3.80.10.10">
    <property type="entry name" value="Ribonuclease Inhibitor"/>
    <property type="match status" value="3"/>
</dbReference>
<dbReference type="Pfam" id="PF23598">
    <property type="entry name" value="LRR_14"/>
    <property type="match status" value="1"/>
</dbReference>
<protein>
    <recommendedName>
        <fullName evidence="11">Disease resistance RPP13-like protein 1</fullName>
    </recommendedName>
</protein>
<dbReference type="GO" id="GO:0051707">
    <property type="term" value="P:response to other organism"/>
    <property type="evidence" value="ECO:0007669"/>
    <property type="project" value="UniProtKB-ARBA"/>
</dbReference>
<dbReference type="GO" id="GO:0043531">
    <property type="term" value="F:ADP binding"/>
    <property type="evidence" value="ECO:0007669"/>
    <property type="project" value="InterPro"/>
</dbReference>
<evidence type="ECO:0000259" key="6">
    <source>
        <dbReference type="Pfam" id="PF18052"/>
    </source>
</evidence>
<organism evidence="9 10">
    <name type="scientific">Gossypium stocksii</name>
    <dbReference type="NCBI Taxonomy" id="47602"/>
    <lineage>
        <taxon>Eukaryota</taxon>
        <taxon>Viridiplantae</taxon>
        <taxon>Streptophyta</taxon>
        <taxon>Embryophyta</taxon>
        <taxon>Tracheophyta</taxon>
        <taxon>Spermatophyta</taxon>
        <taxon>Magnoliopsida</taxon>
        <taxon>eudicotyledons</taxon>
        <taxon>Gunneridae</taxon>
        <taxon>Pentapetalae</taxon>
        <taxon>rosids</taxon>
        <taxon>malvids</taxon>
        <taxon>Malvales</taxon>
        <taxon>Malvaceae</taxon>
        <taxon>Malvoideae</taxon>
        <taxon>Gossypium</taxon>
    </lineage>
</organism>
<dbReference type="Pfam" id="PF23559">
    <property type="entry name" value="WHD_DRP"/>
    <property type="match status" value="1"/>
</dbReference>
<dbReference type="Gene3D" id="1.10.8.430">
    <property type="entry name" value="Helical domain of apoptotic protease-activating factors"/>
    <property type="match status" value="1"/>
</dbReference>
<dbReference type="FunFam" id="3.40.50.300:FF:001091">
    <property type="entry name" value="Probable disease resistance protein At1g61300"/>
    <property type="match status" value="1"/>
</dbReference>
<dbReference type="Pfam" id="PF18052">
    <property type="entry name" value="Rx_N"/>
    <property type="match status" value="1"/>
</dbReference>